<dbReference type="Gene3D" id="1.10.3730.20">
    <property type="match status" value="1"/>
</dbReference>
<keyword evidence="1" id="KW-1133">Transmembrane helix</keyword>
<comment type="caution">
    <text evidence="3">The sequence shown here is derived from an EMBL/GenBank/DDBJ whole genome shotgun (WGS) entry which is preliminary data.</text>
</comment>
<evidence type="ECO:0000256" key="1">
    <source>
        <dbReference type="SAM" id="Phobius"/>
    </source>
</evidence>
<evidence type="ECO:0000313" key="4">
    <source>
        <dbReference type="Proteomes" id="UP000183120"/>
    </source>
</evidence>
<feature type="domain" description="EamA" evidence="2">
    <location>
        <begin position="3"/>
        <end position="138"/>
    </location>
</feature>
<dbReference type="PANTHER" id="PTHR22911:SF137">
    <property type="entry name" value="SOLUTE CARRIER FAMILY 35 MEMBER G2-RELATED"/>
    <property type="match status" value="1"/>
</dbReference>
<proteinExistence type="predicted"/>
<keyword evidence="1" id="KW-0812">Transmembrane</keyword>
<feature type="transmembrane region" description="Helical" evidence="1">
    <location>
        <begin position="98"/>
        <end position="115"/>
    </location>
</feature>
<gene>
    <name evidence="3" type="ORF">AUJ73_00695</name>
</gene>
<keyword evidence="1" id="KW-0472">Membrane</keyword>
<evidence type="ECO:0000313" key="3">
    <source>
        <dbReference type="EMBL" id="OIO15414.1"/>
    </source>
</evidence>
<feature type="transmembrane region" description="Helical" evidence="1">
    <location>
        <begin position="121"/>
        <end position="139"/>
    </location>
</feature>
<dbReference type="GO" id="GO:0016020">
    <property type="term" value="C:membrane"/>
    <property type="evidence" value="ECO:0007669"/>
    <property type="project" value="InterPro"/>
</dbReference>
<dbReference type="Proteomes" id="UP000183120">
    <property type="component" value="Unassembled WGS sequence"/>
</dbReference>
<dbReference type="AlphaFoldDB" id="A0A1J4TY93"/>
<feature type="transmembrane region" description="Helical" evidence="1">
    <location>
        <begin position="66"/>
        <end position="86"/>
    </location>
</feature>
<reference evidence="3 4" key="1">
    <citation type="journal article" date="2016" name="Environ. Microbiol.">
        <title>Genomic resolution of a cold subsurface aquifer community provides metabolic insights for novel microbes adapted to high CO concentrations.</title>
        <authorList>
            <person name="Probst A.J."/>
            <person name="Castelle C.J."/>
            <person name="Singh A."/>
            <person name="Brown C.T."/>
            <person name="Anantharaman K."/>
            <person name="Sharon I."/>
            <person name="Hug L.A."/>
            <person name="Burstein D."/>
            <person name="Emerson J.B."/>
            <person name="Thomas B.C."/>
            <person name="Banfield J.F."/>
        </authorList>
    </citation>
    <scope>NUCLEOTIDE SEQUENCE [LARGE SCALE GENOMIC DNA]</scope>
    <source>
        <strain evidence="3">CG1_02_37_22</strain>
    </source>
</reference>
<dbReference type="InterPro" id="IPR037185">
    <property type="entry name" value="EmrE-like"/>
</dbReference>
<dbReference type="EMBL" id="MNUY01000010">
    <property type="protein sequence ID" value="OIO15414.1"/>
    <property type="molecule type" value="Genomic_DNA"/>
</dbReference>
<dbReference type="Pfam" id="PF00892">
    <property type="entry name" value="EamA"/>
    <property type="match status" value="1"/>
</dbReference>
<feature type="transmembrane region" description="Helical" evidence="1">
    <location>
        <begin position="33"/>
        <end position="54"/>
    </location>
</feature>
<accession>A0A1J4TY93</accession>
<sequence length="140" mass="15040">MPTWIIYALFSAISASFVAIFGKIGISSLDTTVATTVRAIIMAVFLMLTTVILGKTQHLSSISSRALFFIVLSGIAGAVSWLFYFFALSKGPASGVAALDRLSVVFVFTFSLLLLGEKFEFRSLFGVVLITVGAILMSVR</sequence>
<dbReference type="STRING" id="1805209.AUJ73_00695"/>
<organism evidence="3 4">
    <name type="scientific">Candidatus Gottesmanbacteria bacterium CG1_02_37_22</name>
    <dbReference type="NCBI Taxonomy" id="1805209"/>
    <lineage>
        <taxon>Bacteria</taxon>
        <taxon>Candidatus Gottesmaniibacteriota</taxon>
    </lineage>
</organism>
<evidence type="ECO:0000259" key="2">
    <source>
        <dbReference type="Pfam" id="PF00892"/>
    </source>
</evidence>
<dbReference type="SUPFAM" id="SSF103481">
    <property type="entry name" value="Multidrug resistance efflux transporter EmrE"/>
    <property type="match status" value="1"/>
</dbReference>
<dbReference type="InterPro" id="IPR000620">
    <property type="entry name" value="EamA_dom"/>
</dbReference>
<name>A0A1J4TY93_9BACT</name>
<protein>
    <recommendedName>
        <fullName evidence="2">EamA domain-containing protein</fullName>
    </recommendedName>
</protein>
<feature type="transmembrane region" description="Helical" evidence="1">
    <location>
        <begin position="6"/>
        <end position="26"/>
    </location>
</feature>
<dbReference type="PANTHER" id="PTHR22911">
    <property type="entry name" value="ACYL-MALONYL CONDENSING ENZYME-RELATED"/>
    <property type="match status" value="1"/>
</dbReference>